<evidence type="ECO:0000313" key="2">
    <source>
        <dbReference type="EMBL" id="PKR87408.1"/>
    </source>
</evidence>
<dbReference type="OrthoDB" id="8456826at2"/>
<dbReference type="Proteomes" id="UP000233491">
    <property type="component" value="Unassembled WGS sequence"/>
</dbReference>
<dbReference type="EMBL" id="PJNW01000019">
    <property type="protein sequence ID" value="PKR87408.1"/>
    <property type="molecule type" value="Genomic_DNA"/>
</dbReference>
<feature type="region of interest" description="Disordered" evidence="1">
    <location>
        <begin position="1062"/>
        <end position="1093"/>
    </location>
</feature>
<reference evidence="2 3" key="1">
    <citation type="submission" date="2017-12" db="EMBL/GenBank/DDBJ databases">
        <title>Anaerobic carbon monoxide metabolism by Pleomorphomonas carboxyditropha sp. nov., a new mesophilic hydrogenogenic carboxidotroph.</title>
        <authorList>
            <person name="Esquivel-Elizondo S."/>
            <person name="Krajmalnik-Brown R."/>
        </authorList>
    </citation>
    <scope>NUCLEOTIDE SEQUENCE [LARGE SCALE GENOMIC DNA]</scope>
    <source>
        <strain evidence="2 3">R5-392</strain>
    </source>
</reference>
<feature type="region of interest" description="Disordered" evidence="1">
    <location>
        <begin position="256"/>
        <end position="275"/>
    </location>
</feature>
<organism evidence="2 3">
    <name type="scientific">Pleomorphomonas diazotrophica</name>
    <dbReference type="NCBI Taxonomy" id="1166257"/>
    <lineage>
        <taxon>Bacteria</taxon>
        <taxon>Pseudomonadati</taxon>
        <taxon>Pseudomonadota</taxon>
        <taxon>Alphaproteobacteria</taxon>
        <taxon>Hyphomicrobiales</taxon>
        <taxon>Pleomorphomonadaceae</taxon>
        <taxon>Pleomorphomonas</taxon>
    </lineage>
</organism>
<gene>
    <name evidence="2" type="ORF">CXZ10_20400</name>
</gene>
<keyword evidence="3" id="KW-1185">Reference proteome</keyword>
<dbReference type="RefSeq" id="WP_101291219.1">
    <property type="nucleotide sequence ID" value="NZ_FOUQ01000010.1"/>
</dbReference>
<sequence length="1093" mass="116362">MRTPDSPENYNAYKDRQRQQDEKRQTFRVATQLGDHTSSPVSDGQLAEQAAKATGSKPAPEDMVRANHELFREADNKAWAEKIGKEAPITLAVAGDPKNVSRPREYYDALASLEQVTGKLVAASQAFPDGTARARGRLNSPSIPNTDFVDEFAAVRQQVNEQSGGHPAPSGGQGNSNGLRLGEKVINVEVVPDTDVTASSPRSDSAADPTSDSAQSGSSSADSQNSTSSTEASAGRGPNGGLRPGENVINVEVVPESRTNSTNGTAASTPLSGDVWAKTPPYGTGEQSVMPVGTGSEKASAIGSSLPFGSDPSIPNVTTFEMPRIKLPDAPSAGASLALGIAGLGKNPGYWVVAAYRDLIDKQSDIPKDRALGVLDGVVTGNLTREQALAKLTAGPSAAGQAGDSAIAAADGGSWDDDSPLDSYAFLGSPALSVPLWPIPEMPEIELPKDAPSERAALALGIASLGKNPDYMVVAAFRELIAKQPDIPQERAIRALNGVADGSLTQEQALEMLNYIPSREQEKLADEVANSVGLTEDEAKDLEEWLKSQPYIPVDRALEVFHSVRRMKYGPTEAKNLLMATTDEELASLAERMVHAKGKSPEEIAAIRRGIYGQNSVDSLISDHYFRKFLNGDLTEDQLLKIMTRHGVIGSIVEFAKRIPTWQAKSVGNIIKFLDYYIAMPETKEWKNYKALIQEVLNLKGKSQSEFDEVYQRILNTPNPGSLIEAWNAMKEGEDPEEVGKMFPSYPLGDGAIAYGNEFVTPGWENSTAGRLGEATGSLINAAAFGWLAPLYAGLDGAAANHAKAVENGADAETTRNSDALAGFLGLFTSLPLEKALMRFTPLKKYAGGAVDDIVGLGTNVGMSVVQQGGQNAIAKWGYDKNRALFQDAGTAAAAGALLSGLKIGGGIVFRKAVAGVDSYSARKAVSEAQEAVRRDGVLRDMEDLLEQKVSVVVNNRTEIYDFVQQKVKGTPRETLYFRIDNFENSLVKAGIDPKTFVESLGGVTLGDFRKAAKAGGYVRVPLATFVAYVMRTNASKPLLEHATFRPGITTPANAADFLKNLANTQPKGTVADPPEEKPAPTDTSATAKASPP</sequence>
<evidence type="ECO:0000313" key="3">
    <source>
        <dbReference type="Proteomes" id="UP000233491"/>
    </source>
</evidence>
<protein>
    <submittedName>
        <fullName evidence="2">Uncharacterized protein</fullName>
    </submittedName>
</protein>
<evidence type="ECO:0000256" key="1">
    <source>
        <dbReference type="SAM" id="MobiDB-lite"/>
    </source>
</evidence>
<feature type="region of interest" description="Disordered" evidence="1">
    <location>
        <begin position="131"/>
        <end position="247"/>
    </location>
</feature>
<feature type="compositionally biased region" description="Polar residues" evidence="1">
    <location>
        <begin position="257"/>
        <end position="271"/>
    </location>
</feature>
<feature type="compositionally biased region" description="Polar residues" evidence="1">
    <location>
        <begin position="1082"/>
        <end position="1093"/>
    </location>
</feature>
<feature type="compositionally biased region" description="Basic and acidic residues" evidence="1">
    <location>
        <begin position="13"/>
        <end position="25"/>
    </location>
</feature>
<dbReference type="AlphaFoldDB" id="A0A1I4V662"/>
<proteinExistence type="predicted"/>
<feature type="region of interest" description="Disordered" evidence="1">
    <location>
        <begin position="1"/>
        <end position="62"/>
    </location>
</feature>
<comment type="caution">
    <text evidence="2">The sequence shown here is derived from an EMBL/GenBank/DDBJ whole genome shotgun (WGS) entry which is preliminary data.</text>
</comment>
<accession>A0A1I4V662</accession>
<feature type="compositionally biased region" description="Low complexity" evidence="1">
    <location>
        <begin position="197"/>
        <end position="229"/>
    </location>
</feature>
<name>A0A1I4V662_9HYPH</name>